<proteinExistence type="inferred from homology"/>
<evidence type="ECO:0000256" key="2">
    <source>
        <dbReference type="SAM" id="MobiDB-lite"/>
    </source>
</evidence>
<reference evidence="3 4" key="1">
    <citation type="submission" date="2018-05" db="EMBL/GenBank/DDBJ databases">
        <authorList>
            <person name="Datahose"/>
        </authorList>
    </citation>
    <scope>NUCLEOTIDE SEQUENCE</scope>
</reference>
<dbReference type="STRING" id="8154.ENSACLP00000029967"/>
<dbReference type="PANTHER" id="PTHR31353:SF5">
    <property type="entry name" value="IM:7138535"/>
    <property type="match status" value="1"/>
</dbReference>
<evidence type="ECO:0000256" key="1">
    <source>
        <dbReference type="ARBA" id="ARBA00007218"/>
    </source>
</evidence>
<dbReference type="Ensembl" id="ENSACLT00000030672.2">
    <property type="protein sequence ID" value="ENSACLP00000029967.1"/>
    <property type="gene ID" value="ENSACLG00000020293.2"/>
</dbReference>
<keyword evidence="4" id="KW-1185">Reference proteome</keyword>
<evidence type="ECO:0000313" key="3">
    <source>
        <dbReference type="Ensembl" id="ENSACLP00000029967.1"/>
    </source>
</evidence>
<dbReference type="GeneTree" id="ENSGT00440000037341"/>
<dbReference type="PANTHER" id="PTHR31353">
    <property type="entry name" value="FAM98"/>
    <property type="match status" value="1"/>
</dbReference>
<dbReference type="InterPro" id="IPR018797">
    <property type="entry name" value="FAM98"/>
</dbReference>
<dbReference type="OMA" id="MPTWGER"/>
<dbReference type="AlphaFoldDB" id="A0A3P8QLN9"/>
<reference evidence="3" key="3">
    <citation type="submission" date="2025-08" db="UniProtKB">
        <authorList>
            <consortium name="Ensembl"/>
        </authorList>
    </citation>
    <scope>IDENTIFICATION</scope>
</reference>
<sequence>MLKEEAPLVNTLELRRVKNKSYTPVFMERSAGTVSAIKALGYPGSRCLSRCRCDELPCPLLSWLCAELRTLCPELRDSGGSGDVLLAGELKNVLSNISSPLAVLTSEVLDPSTLNKVAEFLVSELQAAHIIKYKESYPDERATEADSEKEQRVEDLSRDFCEENEGDDGLGENRRKAEMQAEWILLLRALNMDASSRFEDVLNEVNERLSRLPSGDMTKPLLSTSLSSEQWLQVKKMNEILSEDYRRRRQMMVTRFQVTLESFAWGEKQKERSAALASAPNLASLIGSSQVSPSLLLAAREDQSFIDPVKAGTSTSVYKTLMGSVPDRGGRPGEIEPPMPAWTGRSSKGNRGGRGGGQSHKHKKKKGKKD</sequence>
<evidence type="ECO:0008006" key="5">
    <source>
        <dbReference type="Google" id="ProtNLM"/>
    </source>
</evidence>
<dbReference type="Pfam" id="PF10239">
    <property type="entry name" value="DUF2465"/>
    <property type="match status" value="1"/>
</dbReference>
<feature type="region of interest" description="Disordered" evidence="2">
    <location>
        <begin position="321"/>
        <end position="370"/>
    </location>
</feature>
<dbReference type="GO" id="GO:0072669">
    <property type="term" value="C:tRNA-splicing ligase complex"/>
    <property type="evidence" value="ECO:0007669"/>
    <property type="project" value="TreeGrafter"/>
</dbReference>
<protein>
    <recommendedName>
        <fullName evidence="5">Im:7138535</fullName>
    </recommendedName>
</protein>
<name>A0A3P8QLN9_ASTCA</name>
<comment type="similarity">
    <text evidence="1">Belongs to the FAM98 family.</text>
</comment>
<evidence type="ECO:0000313" key="4">
    <source>
        <dbReference type="Proteomes" id="UP000265100"/>
    </source>
</evidence>
<dbReference type="Bgee" id="ENSACLG00000020293">
    <property type="expression patterns" value="Expressed in testis and 7 other cell types or tissues"/>
</dbReference>
<feature type="compositionally biased region" description="Basic residues" evidence="2">
    <location>
        <begin position="359"/>
        <end position="370"/>
    </location>
</feature>
<organism evidence="3 4">
    <name type="scientific">Astatotilapia calliptera</name>
    <name type="common">Eastern happy</name>
    <name type="synonym">Chromis callipterus</name>
    <dbReference type="NCBI Taxonomy" id="8154"/>
    <lineage>
        <taxon>Eukaryota</taxon>
        <taxon>Metazoa</taxon>
        <taxon>Chordata</taxon>
        <taxon>Craniata</taxon>
        <taxon>Vertebrata</taxon>
        <taxon>Euteleostomi</taxon>
        <taxon>Actinopterygii</taxon>
        <taxon>Neopterygii</taxon>
        <taxon>Teleostei</taxon>
        <taxon>Neoteleostei</taxon>
        <taxon>Acanthomorphata</taxon>
        <taxon>Ovalentaria</taxon>
        <taxon>Cichlomorphae</taxon>
        <taxon>Cichliformes</taxon>
        <taxon>Cichlidae</taxon>
        <taxon>African cichlids</taxon>
        <taxon>Pseudocrenilabrinae</taxon>
        <taxon>Haplochromini</taxon>
        <taxon>Astatotilapia</taxon>
    </lineage>
</organism>
<reference evidence="3" key="4">
    <citation type="submission" date="2025-09" db="UniProtKB">
        <authorList>
            <consortium name="Ensembl"/>
        </authorList>
    </citation>
    <scope>IDENTIFICATION</scope>
</reference>
<reference evidence="4" key="2">
    <citation type="submission" date="2023-03" db="EMBL/GenBank/DDBJ databases">
        <authorList>
            <consortium name="Wellcome Sanger Institute Data Sharing"/>
        </authorList>
    </citation>
    <scope>NUCLEOTIDE SEQUENCE [LARGE SCALE GENOMIC DNA]</scope>
</reference>
<dbReference type="Proteomes" id="UP000265100">
    <property type="component" value="Chromosome 14"/>
</dbReference>
<accession>A0A3P8QLN9</accession>